<comment type="caution">
    <text evidence="3">The sequence shown here is derived from an EMBL/GenBank/DDBJ whole genome shotgun (WGS) entry which is preliminary data.</text>
</comment>
<dbReference type="Proteomes" id="UP001208570">
    <property type="component" value="Unassembled WGS sequence"/>
</dbReference>
<feature type="coiled-coil region" evidence="1">
    <location>
        <begin position="646"/>
        <end position="677"/>
    </location>
</feature>
<gene>
    <name evidence="3" type="ORF">LSH36_52g07086</name>
</gene>
<feature type="region of interest" description="Disordered" evidence="2">
    <location>
        <begin position="1491"/>
        <end position="1531"/>
    </location>
</feature>
<protein>
    <submittedName>
        <fullName evidence="3">Uncharacterized protein</fullName>
    </submittedName>
</protein>
<proteinExistence type="predicted"/>
<feature type="region of interest" description="Disordered" evidence="2">
    <location>
        <begin position="1651"/>
        <end position="1682"/>
    </location>
</feature>
<feature type="coiled-coil region" evidence="1">
    <location>
        <begin position="1365"/>
        <end position="1453"/>
    </location>
</feature>
<evidence type="ECO:0000313" key="4">
    <source>
        <dbReference type="Proteomes" id="UP001208570"/>
    </source>
</evidence>
<feature type="coiled-coil region" evidence="1">
    <location>
        <begin position="1111"/>
        <end position="1157"/>
    </location>
</feature>
<keyword evidence="4" id="KW-1185">Reference proteome</keyword>
<evidence type="ECO:0000256" key="1">
    <source>
        <dbReference type="SAM" id="Coils"/>
    </source>
</evidence>
<evidence type="ECO:0000313" key="3">
    <source>
        <dbReference type="EMBL" id="KAK2165313.1"/>
    </source>
</evidence>
<feature type="coiled-coil region" evidence="1">
    <location>
        <begin position="1038"/>
        <end position="1086"/>
    </location>
</feature>
<accession>A0AAD9K791</accession>
<feature type="coiled-coil region" evidence="1">
    <location>
        <begin position="1535"/>
        <end position="1625"/>
    </location>
</feature>
<feature type="coiled-coil region" evidence="1">
    <location>
        <begin position="564"/>
        <end position="617"/>
    </location>
</feature>
<dbReference type="EMBL" id="JAODUP010000052">
    <property type="protein sequence ID" value="KAK2165313.1"/>
    <property type="molecule type" value="Genomic_DNA"/>
</dbReference>
<feature type="compositionally biased region" description="Basic and acidic residues" evidence="2">
    <location>
        <begin position="1512"/>
        <end position="1531"/>
    </location>
</feature>
<name>A0AAD9K791_9ANNE</name>
<sequence>MVSLIREMKKKHSCECEMFLNILQDPGMEELYEAANTMSTEEQMNRLLELRSKWFGLDMELPDFQEENVNILEEVAAIRTVQTKADLEKSKADNSTEAVAVQLLIELEDKQDLEVAELLQCLGNMTEESMKLNREHQIKCRHHNSSENIVLILTKYVGSAQDDELIKIMKEKHEAIVDKLLLEALIKQFGEADWLRMSELERQKKLIALKIQARKLQQQGKEDELMKLLNQSEEDQENLQKLMGDNKAEFLRKLEEKRRRRKELGLIDEEEIEEEEIKHMNPLSALDERFQAEKEALLAKLKGTNETFMTERERQMALIQLKREKRLAEKEASFDEIAELMGLAERQQVELNERLKNDRQRQEDIARRRLEAMKKLKKVTSKQSKVPDLKDDGDRVTLQDTVMLRLDEKHEDELQLLVMLLNKSPSESARKQLEATREPERQLIRNNLRKKLDNLPQSDVKTSVALIQEACYSKLESRKERLQQSSENVKSEKDYIDVTLIADLQECQNKESVNYLHTMKDMESNEIIELQKKVLDEIRYQRGLCLIDVLFRPESQGELTDEVIAALEEKYDLLREKLLMEALEKQVGEKGWKKMSNEECTRRLEELKLKEKEFRDKGHLDEAAELLGLSKEDQDGKIVNPLQKLEESFENEKKKLLGDLEQQKNQVEVEKQRQLQLAQLRRDQRKVQVESHFEAAALVIELGKTHEQAVDEVRLKQEKLAKERLEAELKRRKEKGKKSKLEEESPTDVTDKMSLIESIFEQVEKKHLKEREYLMELYQESSMTGIMKKQKQSITKQSQRMEELQQLWKTWRQEEIANSPAQTAIIKEALSLHMMQLKLQFELDGKPSSYEDLQVAVLADLQEFQDKETQQLLQDVENQTPYTLRHLRMSLMLAIKNQWHDNVTSIIFGSGLSKSDDDMLVEALEDKYNIIREKLFTEVLIQQMGTTKWNELTEPEQKQLLIKLKQKYKQLVSEGKQDEADQLLAVLKDNGISTMALLAAYTKKSYLQASCNKLPNLSSLTRALNSLMGQPSPPMHVMQQLDNQFEEAKSQLLKELQEHDSCLSSEHEKQIELLKLRRQRKQLEQEERFGAAAILLNMAEENEKARQDSVAHEIERQKALAKERLEAMKTRRKKTDQSEFEKQVKVEKDKLEAEQAEDILNQKTKGILSLKEGIFSAVENKHHKEREMLEELITVSKEPSAITQSTTAAKNLGIEDVVDQLEKLHNEWNSWKSKSKQLARQLSETGMEGDEQHVKEITENYMKELHLLTQALVLKMEVEKENFKKSGKEIINVEEEILLMLIRELQRKQDAETRATEALIDDKSPEILLKLKDLQQTAILEGWYDNLAGLLFSVGVSDTLSADDNRVQKEEEVKLQQILDKMQNEFQEEGMTIKQQLENGTEIDANEEMDKLEAKQNAMKQAVCDSFHKKSEENKLEKETEQHLQQNKDYKKLAETALLKMMEEEYSSTGENKSSDVKDIVTNLLQQKLAERRQRRQLDQGVVPRTPSAGSSDRRGKHELSPEPSLSRERTVIDVALSEDQKNELYEELMQQQKALDKKLESEHKRHEQLLKERLEKMKERRSHEAADLLRMAERQKTTLEKHQEDEHKRQLEVTKERVARLRQEKILTMNEQRIENARKFDEFLNDKELSTLSKDEQGEPSARRVEFKLNEESPSDEVSRLLHEERMKAIKERLQKKKKRDKT</sequence>
<feature type="coiled-coil region" evidence="1">
    <location>
        <begin position="222"/>
        <end position="249"/>
    </location>
</feature>
<reference evidence="3" key="1">
    <citation type="journal article" date="2023" name="Mol. Biol. Evol.">
        <title>Third-Generation Sequencing Reveals the Adaptive Role of the Epigenome in Three Deep-Sea Polychaetes.</title>
        <authorList>
            <person name="Perez M."/>
            <person name="Aroh O."/>
            <person name="Sun Y."/>
            <person name="Lan Y."/>
            <person name="Juniper S.K."/>
            <person name="Young C.R."/>
            <person name="Angers B."/>
            <person name="Qian P.Y."/>
        </authorList>
    </citation>
    <scope>NUCLEOTIDE SEQUENCE</scope>
    <source>
        <strain evidence="3">P08H-3</strain>
    </source>
</reference>
<organism evidence="3 4">
    <name type="scientific">Paralvinella palmiformis</name>
    <dbReference type="NCBI Taxonomy" id="53620"/>
    <lineage>
        <taxon>Eukaryota</taxon>
        <taxon>Metazoa</taxon>
        <taxon>Spiralia</taxon>
        <taxon>Lophotrochozoa</taxon>
        <taxon>Annelida</taxon>
        <taxon>Polychaeta</taxon>
        <taxon>Sedentaria</taxon>
        <taxon>Canalipalpata</taxon>
        <taxon>Terebellida</taxon>
        <taxon>Terebelliformia</taxon>
        <taxon>Alvinellidae</taxon>
        <taxon>Paralvinella</taxon>
    </lineage>
</organism>
<keyword evidence="1" id="KW-0175">Coiled coil</keyword>
<feature type="coiled-coil region" evidence="1">
    <location>
        <begin position="710"/>
        <end position="744"/>
    </location>
</feature>
<evidence type="ECO:0000256" key="2">
    <source>
        <dbReference type="SAM" id="MobiDB-lite"/>
    </source>
</evidence>